<dbReference type="InterPro" id="IPR000095">
    <property type="entry name" value="CRIB_dom"/>
</dbReference>
<dbReference type="EMBL" id="CAJNOK010001649">
    <property type="protein sequence ID" value="CAF0823095.1"/>
    <property type="molecule type" value="Genomic_DNA"/>
</dbReference>
<evidence type="ECO:0000259" key="1">
    <source>
        <dbReference type="PROSITE" id="PS50108"/>
    </source>
</evidence>
<organism evidence="3 6">
    <name type="scientific">Didymodactylos carnosus</name>
    <dbReference type="NCBI Taxonomy" id="1234261"/>
    <lineage>
        <taxon>Eukaryota</taxon>
        <taxon>Metazoa</taxon>
        <taxon>Spiralia</taxon>
        <taxon>Gnathifera</taxon>
        <taxon>Rotifera</taxon>
        <taxon>Eurotatoria</taxon>
        <taxon>Bdelloidea</taxon>
        <taxon>Philodinida</taxon>
        <taxon>Philodinidae</taxon>
        <taxon>Didymodactylos</taxon>
    </lineage>
</organism>
<evidence type="ECO:0000313" key="2">
    <source>
        <dbReference type="EMBL" id="CAF0823095.1"/>
    </source>
</evidence>
<accession>A0A813U965</accession>
<dbReference type="Proteomes" id="UP000682733">
    <property type="component" value="Unassembled WGS sequence"/>
</dbReference>
<evidence type="ECO:0000313" key="4">
    <source>
        <dbReference type="EMBL" id="CAF3607436.1"/>
    </source>
</evidence>
<dbReference type="Proteomes" id="UP000681722">
    <property type="component" value="Unassembled WGS sequence"/>
</dbReference>
<evidence type="ECO:0000313" key="5">
    <source>
        <dbReference type="EMBL" id="CAF3610038.1"/>
    </source>
</evidence>
<comment type="caution">
    <text evidence="3">The sequence shown here is derived from an EMBL/GenBank/DDBJ whole genome shotgun (WGS) entry which is preliminary data.</text>
</comment>
<evidence type="ECO:0000313" key="3">
    <source>
        <dbReference type="EMBL" id="CAF0823425.1"/>
    </source>
</evidence>
<reference evidence="3" key="1">
    <citation type="submission" date="2021-02" db="EMBL/GenBank/DDBJ databases">
        <authorList>
            <person name="Nowell W R."/>
        </authorList>
    </citation>
    <scope>NUCLEOTIDE SEQUENCE</scope>
</reference>
<proteinExistence type="predicted"/>
<evidence type="ECO:0000313" key="6">
    <source>
        <dbReference type="Proteomes" id="UP000663829"/>
    </source>
</evidence>
<name>A0A813U965_9BILA</name>
<dbReference type="EMBL" id="CAJNOQ010000639">
    <property type="protein sequence ID" value="CAF0823425.1"/>
    <property type="molecule type" value="Genomic_DNA"/>
</dbReference>
<dbReference type="AlphaFoldDB" id="A0A813U965"/>
<feature type="domain" description="CRIB" evidence="1">
    <location>
        <begin position="452"/>
        <end position="465"/>
    </location>
</feature>
<keyword evidence="6" id="KW-1185">Reference proteome</keyword>
<dbReference type="Proteomes" id="UP000677228">
    <property type="component" value="Unassembled WGS sequence"/>
</dbReference>
<gene>
    <name evidence="3" type="ORF">GPM918_LOCUS4668</name>
    <name evidence="2" type="ORF">OVA965_LOCUS5750</name>
    <name evidence="5" type="ORF">SRO942_LOCUS4669</name>
    <name evidence="4" type="ORF">TMI583_LOCUS5747</name>
</gene>
<dbReference type="Proteomes" id="UP000663829">
    <property type="component" value="Unassembled WGS sequence"/>
</dbReference>
<dbReference type="OrthoDB" id="10021476at2759"/>
<dbReference type="PROSITE" id="PS50108">
    <property type="entry name" value="CRIB"/>
    <property type="match status" value="1"/>
</dbReference>
<protein>
    <recommendedName>
        <fullName evidence="1">CRIB domain-containing protein</fullName>
    </recommendedName>
</protein>
<dbReference type="EMBL" id="CAJOBC010000639">
    <property type="protein sequence ID" value="CAF3610038.1"/>
    <property type="molecule type" value="Genomic_DNA"/>
</dbReference>
<sequence>MNNPTTFHSYPSSQQKQYRLQNRWSLDSSPQQTVRPTITSTFENPYTNSYFYSKQQFYPTQYNNNNNNNNSSESIPVSVDQTNHYPPINRYYQPKSTFNVNDLRQRYEDKTVVVVQPLINRSKSRAHIELINEKQHESIKNEQYLLDTDKLQGNDDKRYGHVSYCNTINRKPPLYPDNNLTTCSTPVVYRSKPPLPIQPPTVPRRHSSICNRISRTISTSSSTFIPDSLYSILSRPESRNLYSDVEIDVKKIELFYGSVGTLVKAGRSMAHLYTTTTKQMANFEDWSSQQRGIPVLIYNTGANLKRLREIKIILVENGSCFAVWTCLISQQSEIRLPKEGFVSCWLPQQNMLAVLKFDKNDACRLFFRQYFEILECERKCMMNENNRLSPSADDREKTPRRYSKIRSTVRSIEPKTSIFEQKVIATKNNGQNNELRRCRSLSKTRLVKKSAISGPVNFEHVNHIANNNRNSITVSQLGGSTSLRCLHSSTSNIMNVPDDGYSSNRILYFNKRASAYEPRTTEV</sequence>
<dbReference type="EMBL" id="CAJOBA010001649">
    <property type="protein sequence ID" value="CAF3607436.1"/>
    <property type="molecule type" value="Genomic_DNA"/>
</dbReference>